<dbReference type="InterPro" id="IPR012999">
    <property type="entry name" value="Pyr_OxRdtase_I_AS"/>
</dbReference>
<sequence length="490" mass="52332">MDNFDLVVVGGGPGGYVGAIKAAQKGMKVACIEKEKLLGGTCLREGCIPSKALLHASHELCCLKDLRRVGININKMKDNVSMDVSKMMKHKTQTITGLSKGIDNLFEHGGITRIQATAIFEDPHTLSLHQGKDGEGIVKGDRIMVASGSSVVEPPFCKIDEEVVCSSTGALSFDKVPEHLVVIGGGVIGVELGSVWKRLGAKVTVIEYGDSILGTMDKDARIEMTKQLKKQGLKINTGMAVGKVTRTSDESAVVSMTDRSSGKEIHIECDKVLVACGRKPNTETLFSRHFSPSSNASLVLPDIKFAKRGQLIVDEYLQVPSYKHIFGIGDVVDGPMLAHKASDDAIRAVKTMTGRPTKRSEYSYVPGIVYTSPECASCGMTEDEAKALYGQDNVRCGVCHFSGNSRSKACCESVGFVKIVAMKEKTGKGGKVLGVHIVSEGAGEMIHQGMIALEAGMTAEELGESCFGHPSFSESVKEAALSAYDIGIHC</sequence>
<evidence type="ECO:0000256" key="6">
    <source>
        <dbReference type="ARBA" id="ARBA00023157"/>
    </source>
</evidence>
<dbReference type="InterPro" id="IPR023753">
    <property type="entry name" value="FAD/NAD-binding_dom"/>
</dbReference>
<keyword evidence="4 8" id="KW-0560">Oxidoreductase</keyword>
<reference evidence="11" key="1">
    <citation type="submission" date="2022-03" db="EMBL/GenBank/DDBJ databases">
        <title>Draft genome sequence of Aduncisulcus paluster, a free-living microaerophilic Fornicata.</title>
        <authorList>
            <person name="Yuyama I."/>
            <person name="Kume K."/>
            <person name="Tamura T."/>
            <person name="Inagaki Y."/>
            <person name="Hashimoto T."/>
        </authorList>
    </citation>
    <scope>NUCLEOTIDE SEQUENCE</scope>
    <source>
        <strain evidence="11">NY0171</strain>
    </source>
</reference>
<comment type="cofactor">
    <cofactor evidence="8">
        <name>FAD</name>
        <dbReference type="ChEBI" id="CHEBI:57692"/>
    </cofactor>
    <text evidence="8">Binds 1 FAD per subunit.</text>
</comment>
<evidence type="ECO:0000256" key="4">
    <source>
        <dbReference type="ARBA" id="ARBA00023002"/>
    </source>
</evidence>
<gene>
    <name evidence="11" type="ORF">ADUPG1_008167</name>
</gene>
<evidence type="ECO:0000313" key="11">
    <source>
        <dbReference type="EMBL" id="GKT34901.1"/>
    </source>
</evidence>
<accession>A0ABQ5KR01</accession>
<evidence type="ECO:0000256" key="3">
    <source>
        <dbReference type="ARBA" id="ARBA00022827"/>
    </source>
</evidence>
<comment type="catalytic activity">
    <reaction evidence="8">
        <text>N(6)-[(R)-dihydrolipoyl]-L-lysyl-[protein] + NAD(+) = N(6)-[(R)-lipoyl]-L-lysyl-[protein] + NADH + H(+)</text>
        <dbReference type="Rhea" id="RHEA:15045"/>
        <dbReference type="Rhea" id="RHEA-COMP:10474"/>
        <dbReference type="Rhea" id="RHEA-COMP:10475"/>
        <dbReference type="ChEBI" id="CHEBI:15378"/>
        <dbReference type="ChEBI" id="CHEBI:57540"/>
        <dbReference type="ChEBI" id="CHEBI:57945"/>
        <dbReference type="ChEBI" id="CHEBI:83099"/>
        <dbReference type="ChEBI" id="CHEBI:83100"/>
        <dbReference type="EC" id="1.8.1.4"/>
    </reaction>
</comment>
<keyword evidence="7 8" id="KW-0676">Redox-active center</keyword>
<comment type="miscellaneous">
    <text evidence="8">The active site is a redox-active disulfide bond.</text>
</comment>
<evidence type="ECO:0000256" key="5">
    <source>
        <dbReference type="ARBA" id="ARBA00023027"/>
    </source>
</evidence>
<protein>
    <recommendedName>
        <fullName evidence="8">Dihydrolipoyl dehydrogenase</fullName>
        <ecNumber evidence="8">1.8.1.4</ecNumber>
    </recommendedName>
</protein>
<dbReference type="NCBIfam" id="TIGR01350">
    <property type="entry name" value="lipoamide_DH"/>
    <property type="match status" value="1"/>
</dbReference>
<keyword evidence="5 8" id="KW-0520">NAD</keyword>
<feature type="domain" description="Pyridine nucleotide-disulphide oxidoreductase dimerisation" evidence="9">
    <location>
        <begin position="365"/>
        <end position="480"/>
    </location>
</feature>
<dbReference type="InterPro" id="IPR004099">
    <property type="entry name" value="Pyr_nucl-diS_OxRdtase_dimer"/>
</dbReference>
<dbReference type="Pfam" id="PF02852">
    <property type="entry name" value="Pyr_redox_dim"/>
    <property type="match status" value="1"/>
</dbReference>
<dbReference type="Proteomes" id="UP001057375">
    <property type="component" value="Unassembled WGS sequence"/>
</dbReference>
<dbReference type="PANTHER" id="PTHR22912:SF151">
    <property type="entry name" value="DIHYDROLIPOYL DEHYDROGENASE, MITOCHONDRIAL"/>
    <property type="match status" value="1"/>
</dbReference>
<dbReference type="Gene3D" id="3.50.50.60">
    <property type="entry name" value="FAD/NAD(P)-binding domain"/>
    <property type="match status" value="2"/>
</dbReference>
<evidence type="ECO:0000256" key="7">
    <source>
        <dbReference type="ARBA" id="ARBA00023284"/>
    </source>
</evidence>
<dbReference type="PANTHER" id="PTHR22912">
    <property type="entry name" value="DISULFIDE OXIDOREDUCTASE"/>
    <property type="match status" value="1"/>
</dbReference>
<proteinExistence type="inferred from homology"/>
<feature type="domain" description="FAD/NAD(P)-binding" evidence="10">
    <location>
        <begin position="4"/>
        <end position="345"/>
    </location>
</feature>
<keyword evidence="12" id="KW-1185">Reference proteome</keyword>
<name>A0ABQ5KR01_9EUKA</name>
<dbReference type="InterPro" id="IPR001100">
    <property type="entry name" value="Pyr_nuc-diS_OxRdtase"/>
</dbReference>
<dbReference type="Gene3D" id="3.30.390.30">
    <property type="match status" value="1"/>
</dbReference>
<keyword evidence="2 8" id="KW-0285">Flavoprotein</keyword>
<organism evidence="11 12">
    <name type="scientific">Aduncisulcus paluster</name>
    <dbReference type="NCBI Taxonomy" id="2918883"/>
    <lineage>
        <taxon>Eukaryota</taxon>
        <taxon>Metamonada</taxon>
        <taxon>Carpediemonas-like organisms</taxon>
        <taxon>Aduncisulcus</taxon>
    </lineage>
</organism>
<evidence type="ECO:0000256" key="8">
    <source>
        <dbReference type="RuleBase" id="RU003692"/>
    </source>
</evidence>
<comment type="similarity">
    <text evidence="1 8">Belongs to the class-I pyridine nucleotide-disulfide oxidoreductase family.</text>
</comment>
<dbReference type="SUPFAM" id="SSF55424">
    <property type="entry name" value="FAD/NAD-linked reductases, dimerisation (C-terminal) domain"/>
    <property type="match status" value="1"/>
</dbReference>
<dbReference type="SUPFAM" id="SSF51905">
    <property type="entry name" value="FAD/NAD(P)-binding domain"/>
    <property type="match status" value="1"/>
</dbReference>
<evidence type="ECO:0000259" key="10">
    <source>
        <dbReference type="Pfam" id="PF07992"/>
    </source>
</evidence>
<dbReference type="Pfam" id="PF07992">
    <property type="entry name" value="Pyr_redox_2"/>
    <property type="match status" value="1"/>
</dbReference>
<dbReference type="EMBL" id="BQXS01010883">
    <property type="protein sequence ID" value="GKT34901.1"/>
    <property type="molecule type" value="Genomic_DNA"/>
</dbReference>
<dbReference type="InterPro" id="IPR006258">
    <property type="entry name" value="Lipoamide_DH"/>
</dbReference>
<evidence type="ECO:0000256" key="2">
    <source>
        <dbReference type="ARBA" id="ARBA00022630"/>
    </source>
</evidence>
<dbReference type="InterPro" id="IPR050151">
    <property type="entry name" value="Class-I_Pyr_Nuc-Dis_Oxidored"/>
</dbReference>
<dbReference type="PRINTS" id="PR00368">
    <property type="entry name" value="FADPNR"/>
</dbReference>
<dbReference type="InterPro" id="IPR036188">
    <property type="entry name" value="FAD/NAD-bd_sf"/>
</dbReference>
<evidence type="ECO:0000256" key="1">
    <source>
        <dbReference type="ARBA" id="ARBA00007532"/>
    </source>
</evidence>
<dbReference type="PROSITE" id="PS00076">
    <property type="entry name" value="PYRIDINE_REDOX_1"/>
    <property type="match status" value="1"/>
</dbReference>
<keyword evidence="6" id="KW-1015">Disulfide bond</keyword>
<keyword evidence="3 8" id="KW-0274">FAD</keyword>
<evidence type="ECO:0000259" key="9">
    <source>
        <dbReference type="Pfam" id="PF02852"/>
    </source>
</evidence>
<dbReference type="PIRSF" id="PIRSF000350">
    <property type="entry name" value="Mercury_reductase_MerA"/>
    <property type="match status" value="1"/>
</dbReference>
<dbReference type="InterPro" id="IPR016156">
    <property type="entry name" value="FAD/NAD-linked_Rdtase_dimer_sf"/>
</dbReference>
<dbReference type="EC" id="1.8.1.4" evidence="8"/>
<dbReference type="PRINTS" id="PR00411">
    <property type="entry name" value="PNDRDTASEI"/>
</dbReference>
<comment type="caution">
    <text evidence="11">The sequence shown here is derived from an EMBL/GenBank/DDBJ whole genome shotgun (WGS) entry which is preliminary data.</text>
</comment>
<evidence type="ECO:0000313" key="12">
    <source>
        <dbReference type="Proteomes" id="UP001057375"/>
    </source>
</evidence>